<evidence type="ECO:0000256" key="5">
    <source>
        <dbReference type="ARBA" id="ARBA00013198"/>
    </source>
</evidence>
<proteinExistence type="inferred from homology"/>
<organism evidence="9 10">
    <name type="scientific">Candidatus Methylomirabilis lanthanidiphila</name>
    <dbReference type="NCBI Taxonomy" id="2211376"/>
    <lineage>
        <taxon>Bacteria</taxon>
        <taxon>Candidatus Methylomirabilota</taxon>
        <taxon>Candidatus Methylomirabilia</taxon>
        <taxon>Candidatus Methylomirabilales</taxon>
        <taxon>Candidatus Methylomirabilaceae</taxon>
        <taxon>Candidatus Methylomirabilis</taxon>
    </lineage>
</organism>
<evidence type="ECO:0000313" key="9">
    <source>
        <dbReference type="EMBL" id="VUZ85005.1"/>
    </source>
</evidence>
<accession>A0A564ZI80</accession>
<dbReference type="InterPro" id="IPR005900">
    <property type="entry name" value="6-phosphogluconolactonase_DevB"/>
</dbReference>
<comment type="catalytic activity">
    <reaction evidence="1 7">
        <text>6-phospho-D-glucono-1,5-lactone + H2O = 6-phospho-D-gluconate + H(+)</text>
        <dbReference type="Rhea" id="RHEA:12556"/>
        <dbReference type="ChEBI" id="CHEBI:15377"/>
        <dbReference type="ChEBI" id="CHEBI:15378"/>
        <dbReference type="ChEBI" id="CHEBI:57955"/>
        <dbReference type="ChEBI" id="CHEBI:58759"/>
        <dbReference type="EC" id="3.1.1.31"/>
    </reaction>
</comment>
<protein>
    <recommendedName>
        <fullName evidence="6 7">6-phosphogluconolactonase</fullName>
        <shortName evidence="7">6PGL</shortName>
        <ecNumber evidence="5 7">3.1.1.31</ecNumber>
    </recommendedName>
</protein>
<comment type="similarity">
    <text evidence="4 7">Belongs to the glucosamine/galactosamine-6-phosphate isomerase family. 6-phosphogluconolactonase subfamily.</text>
</comment>
<evidence type="ECO:0000256" key="6">
    <source>
        <dbReference type="ARBA" id="ARBA00020337"/>
    </source>
</evidence>
<dbReference type="CDD" id="cd01400">
    <property type="entry name" value="6PGL"/>
    <property type="match status" value="1"/>
</dbReference>
<dbReference type="EMBL" id="CABIKM010000022">
    <property type="protein sequence ID" value="VUZ85005.1"/>
    <property type="molecule type" value="Genomic_DNA"/>
</dbReference>
<dbReference type="UniPathway" id="UPA00115">
    <property type="reaction ID" value="UER00409"/>
</dbReference>
<evidence type="ECO:0000313" key="10">
    <source>
        <dbReference type="Proteomes" id="UP000334340"/>
    </source>
</evidence>
<evidence type="ECO:0000259" key="8">
    <source>
        <dbReference type="Pfam" id="PF01182"/>
    </source>
</evidence>
<evidence type="ECO:0000256" key="7">
    <source>
        <dbReference type="RuleBase" id="RU365095"/>
    </source>
</evidence>
<dbReference type="Gene3D" id="3.40.50.1360">
    <property type="match status" value="1"/>
</dbReference>
<dbReference type="GO" id="GO:0017057">
    <property type="term" value="F:6-phosphogluconolactonase activity"/>
    <property type="evidence" value="ECO:0007669"/>
    <property type="project" value="UniProtKB-UniRule"/>
</dbReference>
<evidence type="ECO:0000256" key="3">
    <source>
        <dbReference type="ARBA" id="ARBA00004961"/>
    </source>
</evidence>
<keyword evidence="10" id="KW-1185">Reference proteome</keyword>
<reference evidence="9 10" key="1">
    <citation type="submission" date="2019-07" db="EMBL/GenBank/DDBJ databases">
        <authorList>
            <person name="Cremers G."/>
        </authorList>
    </citation>
    <scope>NUCLEOTIDE SEQUENCE [LARGE SCALE GENOMIC DNA]</scope>
</reference>
<evidence type="ECO:0000256" key="4">
    <source>
        <dbReference type="ARBA" id="ARBA00010662"/>
    </source>
</evidence>
<keyword evidence="7 9" id="KW-0378">Hydrolase</keyword>
<name>A0A564ZI80_9BACT</name>
<dbReference type="InterPro" id="IPR039104">
    <property type="entry name" value="6PGL"/>
</dbReference>
<dbReference type="NCBIfam" id="TIGR01198">
    <property type="entry name" value="pgl"/>
    <property type="match status" value="1"/>
</dbReference>
<dbReference type="Pfam" id="PF01182">
    <property type="entry name" value="Glucosamine_iso"/>
    <property type="match status" value="1"/>
</dbReference>
<dbReference type="SUPFAM" id="SSF100950">
    <property type="entry name" value="NagB/RpiA/CoA transferase-like"/>
    <property type="match status" value="1"/>
</dbReference>
<comment type="function">
    <text evidence="2 7">Hydrolysis of 6-phosphogluconolactone to 6-phosphogluconate.</text>
</comment>
<sequence length="259" mass="28358">MRIVQPLSHSACRVLVGEDQAVLAREAAERLVVAAQQAMTRVGRFTIALAGGSTPKPLYALLTTEPYRTRVPWPQTHVFWGDERTVPPDHTDSNFAMAMATLLGHVPIPPEQIYRMPAERADLDAAACEYEAEIARRFAVQPTGKPPAFDLILLGLGTDGHTASLFPHSQALRETRRWVVANAVPQWATVRLTLTAPILNRGAMILFLVAGADKAPVLREVLEGPADPERLPAQLIRPREGHLLWLVDRAAAGQLSKTP</sequence>
<dbReference type="AlphaFoldDB" id="A0A564ZI80"/>
<comment type="pathway">
    <text evidence="3 7">Carbohydrate degradation; pentose phosphate pathway; D-ribulose 5-phosphate from D-glucose 6-phosphate (oxidative stage): step 2/3.</text>
</comment>
<evidence type="ECO:0000256" key="2">
    <source>
        <dbReference type="ARBA" id="ARBA00002681"/>
    </source>
</evidence>
<gene>
    <name evidence="7" type="primary">pgl</name>
    <name evidence="9" type="ORF">MELA_01380</name>
</gene>
<evidence type="ECO:0000256" key="1">
    <source>
        <dbReference type="ARBA" id="ARBA00000832"/>
    </source>
</evidence>
<dbReference type="GO" id="GO:0006098">
    <property type="term" value="P:pentose-phosphate shunt"/>
    <property type="evidence" value="ECO:0007669"/>
    <property type="project" value="UniProtKB-UniPathway"/>
</dbReference>
<dbReference type="GO" id="GO:0005975">
    <property type="term" value="P:carbohydrate metabolic process"/>
    <property type="evidence" value="ECO:0007669"/>
    <property type="project" value="UniProtKB-UniRule"/>
</dbReference>
<dbReference type="PANTHER" id="PTHR11054">
    <property type="entry name" value="6-PHOSPHOGLUCONOLACTONASE"/>
    <property type="match status" value="1"/>
</dbReference>
<dbReference type="InterPro" id="IPR006148">
    <property type="entry name" value="Glc/Gal-6P_isomerase"/>
</dbReference>
<dbReference type="PANTHER" id="PTHR11054:SF0">
    <property type="entry name" value="6-PHOSPHOGLUCONOLACTONASE"/>
    <property type="match status" value="1"/>
</dbReference>
<dbReference type="InterPro" id="IPR037171">
    <property type="entry name" value="NagB/RpiA_transferase-like"/>
</dbReference>
<dbReference type="EC" id="3.1.1.31" evidence="5 7"/>
<dbReference type="Proteomes" id="UP000334340">
    <property type="component" value="Unassembled WGS sequence"/>
</dbReference>
<feature type="domain" description="Glucosamine/galactosamine-6-phosphate isomerase" evidence="8">
    <location>
        <begin position="19"/>
        <end position="245"/>
    </location>
</feature>